<dbReference type="RefSeq" id="WP_036865880.1">
    <property type="nucleotide sequence ID" value="NZ_JRNS01000446.1"/>
</dbReference>
<evidence type="ECO:0000313" key="2">
    <source>
        <dbReference type="EMBL" id="KGF45676.1"/>
    </source>
</evidence>
<organism evidence="2 3">
    <name type="scientific">Prevotella melaninogenica DNF00666</name>
    <dbReference type="NCBI Taxonomy" id="1401073"/>
    <lineage>
        <taxon>Bacteria</taxon>
        <taxon>Pseudomonadati</taxon>
        <taxon>Bacteroidota</taxon>
        <taxon>Bacteroidia</taxon>
        <taxon>Bacteroidales</taxon>
        <taxon>Prevotellaceae</taxon>
        <taxon>Prevotella</taxon>
    </lineage>
</organism>
<dbReference type="Gene3D" id="2.20.28.30">
    <property type="entry name" value="RNA polymerase ii, chain L"/>
    <property type="match status" value="1"/>
</dbReference>
<proteinExistence type="predicted"/>
<dbReference type="Proteomes" id="UP000029578">
    <property type="component" value="Unassembled WGS sequence"/>
</dbReference>
<dbReference type="AlphaFoldDB" id="A0A096AGK5"/>
<evidence type="ECO:0000313" key="3">
    <source>
        <dbReference type="Proteomes" id="UP000029578"/>
    </source>
</evidence>
<comment type="caution">
    <text evidence="2">The sequence shown here is derived from an EMBL/GenBank/DDBJ whole genome shotgun (WGS) entry which is preliminary data.</text>
</comment>
<dbReference type="EMBL" id="JRNS01000446">
    <property type="protein sequence ID" value="KGF45676.1"/>
    <property type="molecule type" value="Genomic_DNA"/>
</dbReference>
<keyword evidence="1" id="KW-0812">Transmembrane</keyword>
<gene>
    <name evidence="2" type="ORF">HMPREF0661_09535</name>
</gene>
<feature type="transmembrane region" description="Helical" evidence="1">
    <location>
        <begin position="140"/>
        <end position="165"/>
    </location>
</feature>
<evidence type="ECO:0000256" key="1">
    <source>
        <dbReference type="SAM" id="Phobius"/>
    </source>
</evidence>
<keyword evidence="1" id="KW-0472">Membrane</keyword>
<reference evidence="2 3" key="1">
    <citation type="submission" date="2014-07" db="EMBL/GenBank/DDBJ databases">
        <authorList>
            <person name="McCorrison J."/>
            <person name="Sanka R."/>
            <person name="Torralba M."/>
            <person name="Gillis M."/>
            <person name="Haft D.H."/>
            <person name="Methe B."/>
            <person name="Sutton G."/>
            <person name="Nelson K.E."/>
        </authorList>
    </citation>
    <scope>NUCLEOTIDE SEQUENCE [LARGE SCALE GENOMIC DNA]</scope>
    <source>
        <strain evidence="2 3">DNF00666</strain>
    </source>
</reference>
<sequence>MRYTVKCNNCGRDFVAETEQYGTMKYRCPYCGNVLNCWFDAPKSFRTRARSVIPLADASPIEVKKAKNLPTVSTHLVSSPSKEKLAEMRSKLMVASQRALHVSKQAGETLKNATESTSEFVNKSSSWLRRFQEKYTDGDLWIFFGFSFIFLLSVFVGLFVCAEVVKLLSEGHSWLFKNYIEIRNSI</sequence>
<accession>A0A096AGK5</accession>
<keyword evidence="1" id="KW-1133">Transmembrane helix</keyword>
<name>A0A096AGK5_9BACT</name>
<protein>
    <submittedName>
        <fullName evidence="2">Uncharacterized protein</fullName>
    </submittedName>
</protein>